<name>A0A5K7XWW6_9VIRU</name>
<evidence type="ECO:0000313" key="1">
    <source>
        <dbReference type="EMBL" id="BBO53962.1"/>
    </source>
</evidence>
<protein>
    <submittedName>
        <fullName evidence="1">Uncharacterized protein</fullName>
    </submittedName>
</protein>
<sequence>MELGCDPKLIHGIVLYMPISCPWSDMSFPQIVKFKQSPFQDKYANDKYILYITKNFSNMITPINLSAPIYCIIKKFDIVLSEKGEYFVIAKFDVDPKISNILKIIRDECPYNYLPWFRTRDYVLVGSTMYASLARAMCEKLTNLFVGELIKFDEPKTYQLRKNM</sequence>
<reference evidence="1" key="1">
    <citation type="journal article" date="2020" name="Sci. Rep.">
        <title>A novel Asfarvirus-like virus identified as a potential cause of mass mortality of abalone.</title>
        <authorList>
            <person name="Matsuyama T."/>
            <person name="Takano T."/>
            <person name="Nishiki I."/>
            <person name="Fujiwara A."/>
            <person name="Kiryu I."/>
            <person name="Inada M."/>
            <person name="Sakai T."/>
            <person name="Terashima S."/>
            <person name="Matsuura Y."/>
            <person name="Isowa K."/>
            <person name="Nakayasu C."/>
        </authorList>
    </citation>
    <scope>NUCLEOTIDE SEQUENCE</scope>
</reference>
<organism evidence="1">
    <name type="scientific">Abalone asfa-like virus</name>
    <dbReference type="NCBI Taxonomy" id="2839893"/>
    <lineage>
        <taxon>Viruses</taxon>
        <taxon>Varidnaviria</taxon>
        <taxon>Bamfordvirae</taxon>
        <taxon>Nucleocytoviricota</taxon>
        <taxon>Pokkesviricetes</taxon>
        <taxon>Asfuvirales</taxon>
        <taxon>Asfarviridae</taxon>
    </lineage>
</organism>
<accession>A0A5K7XWW6</accession>
<dbReference type="EMBL" id="LC506465">
    <property type="protein sequence ID" value="BBO53962.1"/>
    <property type="molecule type" value="Genomic_DNA"/>
</dbReference>
<proteinExistence type="predicted"/>